<dbReference type="InterPro" id="IPR037401">
    <property type="entry name" value="SnoaL-like"/>
</dbReference>
<organism evidence="2 3">
    <name type="scientific">Natronospira proteinivora</name>
    <dbReference type="NCBI Taxonomy" id="1807133"/>
    <lineage>
        <taxon>Bacteria</taxon>
        <taxon>Pseudomonadati</taxon>
        <taxon>Pseudomonadota</taxon>
        <taxon>Gammaproteobacteria</taxon>
        <taxon>Natronospirales</taxon>
        <taxon>Natronospiraceae</taxon>
        <taxon>Natronospira</taxon>
    </lineage>
</organism>
<dbReference type="Gene3D" id="3.10.450.50">
    <property type="match status" value="1"/>
</dbReference>
<name>A0ABT1GBW7_9GAMM</name>
<accession>A0ABT1GBW7</accession>
<evidence type="ECO:0000313" key="3">
    <source>
        <dbReference type="Proteomes" id="UP001523550"/>
    </source>
</evidence>
<evidence type="ECO:0000259" key="1">
    <source>
        <dbReference type="Pfam" id="PF13474"/>
    </source>
</evidence>
<comment type="caution">
    <text evidence="2">The sequence shown here is derived from an EMBL/GenBank/DDBJ whole genome shotgun (WGS) entry which is preliminary data.</text>
</comment>
<dbReference type="PANTHER" id="PTHR34957">
    <property type="entry name" value="NUCLEAR TRANSPORT FACTOR 2 (NTF2) FAMILY PROTEIN"/>
    <property type="match status" value="1"/>
</dbReference>
<dbReference type="SUPFAM" id="SSF54427">
    <property type="entry name" value="NTF2-like"/>
    <property type="match status" value="1"/>
</dbReference>
<keyword evidence="3" id="KW-1185">Reference proteome</keyword>
<feature type="domain" description="SnoaL-like" evidence="1">
    <location>
        <begin position="14"/>
        <end position="125"/>
    </location>
</feature>
<dbReference type="Pfam" id="PF13474">
    <property type="entry name" value="SnoaL_3"/>
    <property type="match status" value="1"/>
</dbReference>
<dbReference type="Proteomes" id="UP001523550">
    <property type="component" value="Unassembled WGS sequence"/>
</dbReference>
<evidence type="ECO:0000313" key="2">
    <source>
        <dbReference type="EMBL" id="MCP1727863.1"/>
    </source>
</evidence>
<protein>
    <submittedName>
        <fullName evidence="2">Ketosteroid isomerase-like protein</fullName>
    </submittedName>
</protein>
<reference evidence="2 3" key="1">
    <citation type="submission" date="2022-03" db="EMBL/GenBank/DDBJ databases">
        <title>Genomic Encyclopedia of Type Strains, Phase III (KMG-III): the genomes of soil and plant-associated and newly described type strains.</title>
        <authorList>
            <person name="Whitman W."/>
        </authorList>
    </citation>
    <scope>NUCLEOTIDE SEQUENCE [LARGE SCALE GENOMIC DNA]</scope>
    <source>
        <strain evidence="2 3">BSker1</strain>
    </source>
</reference>
<dbReference type="EMBL" id="JALJYF010000002">
    <property type="protein sequence ID" value="MCP1727863.1"/>
    <property type="molecule type" value="Genomic_DNA"/>
</dbReference>
<gene>
    <name evidence="2" type="ORF">J2T60_001863</name>
</gene>
<dbReference type="RefSeq" id="WP_253448805.1">
    <property type="nucleotide sequence ID" value="NZ_JALJYF010000002.1"/>
</dbReference>
<sequence>MSTVFDSPESAELAFYEAVERADLTAMKSVWAGTRNAVCIHPGSQPIKGEKSILQSWESIFAGGPEMHFRVQILEKTLTEDLAIHLVAEYIRLSGEAEERAPVYATNIYRRCQGGWRMVLHHASPTPERRQHTRQPIH</sequence>
<dbReference type="InterPro" id="IPR032710">
    <property type="entry name" value="NTF2-like_dom_sf"/>
</dbReference>
<dbReference type="PANTHER" id="PTHR34957:SF1">
    <property type="entry name" value="NUCLEAR TRANSPORT FACTOR 2 (NTF2) FAMILY PROTEIN"/>
    <property type="match status" value="1"/>
</dbReference>
<proteinExistence type="predicted"/>